<protein>
    <recommendedName>
        <fullName evidence="7">Reverse transcriptase Ty1/copia-type domain-containing protein</fullName>
    </recommendedName>
</protein>
<proteinExistence type="predicted"/>
<dbReference type="EMBL" id="OIVN01003135">
    <property type="protein sequence ID" value="SPD09065.1"/>
    <property type="molecule type" value="Genomic_DNA"/>
</dbReference>
<feature type="domain" description="Reverse transcriptase Ty1/copia-type" evidence="4">
    <location>
        <begin position="1614"/>
        <end position="1670"/>
    </location>
</feature>
<evidence type="ECO:0000256" key="1">
    <source>
        <dbReference type="ARBA" id="ARBA00022750"/>
    </source>
</evidence>
<dbReference type="InterPro" id="IPR043502">
    <property type="entry name" value="DNA/RNA_pol_sf"/>
</dbReference>
<feature type="compositionally biased region" description="Low complexity" evidence="2">
    <location>
        <begin position="1528"/>
        <end position="1539"/>
    </location>
</feature>
<feature type="domain" description="Reverse transcriptase Ty1/copia-type" evidence="4">
    <location>
        <begin position="1671"/>
        <end position="1724"/>
    </location>
</feature>
<accession>A0A2N9HAZ4</accession>
<dbReference type="Pfam" id="PF22936">
    <property type="entry name" value="Pol_BBD"/>
    <property type="match status" value="1"/>
</dbReference>
<feature type="region of interest" description="Disordered" evidence="2">
    <location>
        <begin position="1516"/>
        <end position="1567"/>
    </location>
</feature>
<dbReference type="Gene3D" id="3.60.10.10">
    <property type="entry name" value="Endonuclease/exonuclease/phosphatase"/>
    <property type="match status" value="1"/>
</dbReference>
<gene>
    <name evidence="6" type="ORF">FSB_LOCUS36947</name>
</gene>
<evidence type="ECO:0000256" key="2">
    <source>
        <dbReference type="SAM" id="MobiDB-lite"/>
    </source>
</evidence>
<evidence type="ECO:0008006" key="7">
    <source>
        <dbReference type="Google" id="ProtNLM"/>
    </source>
</evidence>
<dbReference type="SUPFAM" id="SSF56219">
    <property type="entry name" value="DNase I-like"/>
    <property type="match status" value="1"/>
</dbReference>
<evidence type="ECO:0000259" key="3">
    <source>
        <dbReference type="Pfam" id="PF03372"/>
    </source>
</evidence>
<keyword evidence="1" id="KW-0378">Hydrolase</keyword>
<dbReference type="GO" id="GO:0004190">
    <property type="term" value="F:aspartic-type endopeptidase activity"/>
    <property type="evidence" value="ECO:0007669"/>
    <property type="project" value="UniProtKB-KW"/>
</dbReference>
<feature type="compositionally biased region" description="Polar residues" evidence="2">
    <location>
        <begin position="1540"/>
        <end position="1556"/>
    </location>
</feature>
<dbReference type="InterPro" id="IPR005135">
    <property type="entry name" value="Endo/exonuclease/phosphatase"/>
</dbReference>
<reference evidence="6" key="1">
    <citation type="submission" date="2018-02" db="EMBL/GenBank/DDBJ databases">
        <authorList>
            <person name="Cohen D.B."/>
            <person name="Kent A.D."/>
        </authorList>
    </citation>
    <scope>NUCLEOTIDE SEQUENCE</scope>
</reference>
<keyword evidence="1" id="KW-0064">Aspartyl protease</keyword>
<dbReference type="InterPro" id="IPR013103">
    <property type="entry name" value="RVT_2"/>
</dbReference>
<name>A0A2N9HAZ4_FAGSY</name>
<keyword evidence="1" id="KW-0645">Protease</keyword>
<dbReference type="InterPro" id="IPR054722">
    <property type="entry name" value="PolX-like_BBD"/>
</dbReference>
<dbReference type="Pfam" id="PF03372">
    <property type="entry name" value="Exo_endo_phos"/>
    <property type="match status" value="1"/>
</dbReference>
<feature type="compositionally biased region" description="Basic and acidic residues" evidence="2">
    <location>
        <begin position="391"/>
        <end position="400"/>
    </location>
</feature>
<feature type="region of interest" description="Disordered" evidence="2">
    <location>
        <begin position="366"/>
        <end position="408"/>
    </location>
</feature>
<sequence length="1953" mass="221871">MQHITRKLSTSTIQRYEVFMNRSSDEGVMTPGSRGARVVFACFSDEDSGQTGKAAGEPRVARRSRSCHLSNAPGPAHQLAASRKYSAREGGYFDVPGTVGKFALPTFARFWICGETELRTERYGPANRGRRSVFGPSEGIFPVRIPVRPRKVLTIREFHTVHEFVFFPTCLGSRINLLRSSRCQISAILVSPESLCYLLSKEKEGDVFDMCNSEVDDEYILAKHFCTRKVVSAEAVARKFRPLWRATKGFMAKDKGDNIMLFYFRDLANLERVLTNEPWSYDNHLVQMQRVDSELSIEHMEFSKVSLWVQVHGNPIRRMKIGLVEAIGSALGKVEPIQENKEDCGWGQYARIRVWLDSSKPLCRGESRRWESSHPAPPPPSDRSTPQPKMARADTEEGGSKVDPPIWGESIDNFEQTLRDIDAALNEIPIFLKPISDKVKESKKERRKDVGNANLVEIPRKIHADPPRRVLGDISNNTPVIASKGKSLVSTWKKLARAQGGSREQRHHFFGGGWTPALPIPMSCLVWNYHGLGNRRTLHELASIVREKDPSVMFLYETWLEDKWMEVVNAGSLDEWRFTGFYVAPEQHIRYESWNLLRSLHRQSTVPWCCAGDFNEIVRMEEKQGRSPRAKSQMQAFRDVLDECGFVDLGYTGAPFTWCKNRDDWNTVWERLDRAVATTTWLELFPLAKVHHLDEFESDHKLWWSRTVFGSIRSQLKKMRQELKEVKECSMASGSHSRVRMLQSDLGRLLAKEEQMWHQRSRSLWLQNGGQNTKFFHSRASRRKRRNWGTRIQDGQGNWVTDDSQIKALFVSSFQQIFQTSNPTQMEEYNAVEVEAALKQMASLKALGPDGMPPLFYQKYWHLVGTDATNAVLDCLNNGKFWWGSNGDHRKMAWIKWDTMCLPKAMGEMGFRDLKKFNEALLSKQVWRLWQNKSSLFYKVFKSKFFPRGTILDASESRQGLYAWKNILSSKHVIHKGARWGIGNGQTVHIWKDSWLPKPHHRRLITPCPPLMQDETVASLFMEHERYWNDEILATRSHQDLSIATRISRIQPRMRPHVPSEVSGSLATCARAPTCRPAPPRASRMGSTSSHEITHPITIILDGPASYHAWSQNIIVFLKGHQLWRYVTGDIPKPVPGLVTNSNSSNVKFYQMRQESGQSISDYYSQTAFMWEQLAAADPPLRYAKDIDLFAKSLFLKKIGVLTIICLLQMLSWLRPVLHLLLLIDLVVFACTIKNQAMTSLSATVGKRMTNGNNINPVVLFLVRQAAAVSSAPVDDPVVTVSQLESMFHRYISQPSPALSVISGNKSWLLDSACCNHMTPHASHFSQKTPLAPSSIIYTANSSYMSVSHIGTISSPDLTIPDTYLVPKLSLNLLSVSQLCELSLDLHFSNRGVDVQDPLTGKLLGTGRKIGRLFELCNLQIPSHMVSSFVAARTTLSLDLWHSHLGHASLSRLRLLASQGHLGSGFRCYDPISRRLRISRHVEFWKHQTFSSRQHCPFISSSMTLIFTDPSIDLYPDPMRDSTPPPSSSDVPSLVLSSVAGSPNSDPTLSAPSESPINIRRSTRVRAPPPHLTDYHYYFGLATLHEPHTYREASTNPLWQQAMADELDALHKTHTWDMTTLPPGKSAVGCKWVYKIKTWAYGSVERYKAHLVARGFTQEYGIDYEETFAPMDVKNAFLNGDLLEEVYMQPPPGYPDSQNQVCRLRRALYGLKQAPLVWFAKFSDDTAGIRDLQKFLRQHFEMKDLGTLSYFLNLEVTSSSDGYYLSQAKYASDLLSKADLTDSKTVSTPLELNVKLHTTDVLRILRYIKGTLFHGFHFSAQSSLELRAYTDADWAGDPTDRHSTTRYCFLLGSSLISWRSKKQSVVTRSSTEAEYRALANATSELLWLRWLLADMGAPQTTSTPIHCDNRSAIHIAHNDVFHERTKHIEIDCHFIRYHLQQSALHLLSVSSED</sequence>
<organism evidence="6">
    <name type="scientific">Fagus sylvatica</name>
    <name type="common">Beechnut</name>
    <dbReference type="NCBI Taxonomy" id="28930"/>
    <lineage>
        <taxon>Eukaryota</taxon>
        <taxon>Viridiplantae</taxon>
        <taxon>Streptophyta</taxon>
        <taxon>Embryophyta</taxon>
        <taxon>Tracheophyta</taxon>
        <taxon>Spermatophyta</taxon>
        <taxon>Magnoliopsida</taxon>
        <taxon>eudicotyledons</taxon>
        <taxon>Gunneridae</taxon>
        <taxon>Pentapetalae</taxon>
        <taxon>rosids</taxon>
        <taxon>fabids</taxon>
        <taxon>Fagales</taxon>
        <taxon>Fagaceae</taxon>
        <taxon>Fagus</taxon>
    </lineage>
</organism>
<dbReference type="SUPFAM" id="SSF56672">
    <property type="entry name" value="DNA/RNA polymerases"/>
    <property type="match status" value="1"/>
</dbReference>
<evidence type="ECO:0000259" key="4">
    <source>
        <dbReference type="Pfam" id="PF07727"/>
    </source>
</evidence>
<evidence type="ECO:0000259" key="5">
    <source>
        <dbReference type="Pfam" id="PF22936"/>
    </source>
</evidence>
<dbReference type="CDD" id="cd09272">
    <property type="entry name" value="RNase_HI_RT_Ty1"/>
    <property type="match status" value="1"/>
</dbReference>
<dbReference type="Pfam" id="PF07727">
    <property type="entry name" value="RVT_2"/>
    <property type="match status" value="2"/>
</dbReference>
<feature type="domain" description="Retrovirus-related Pol polyprotein from transposon TNT 1-94-like beta-barrel" evidence="5">
    <location>
        <begin position="1308"/>
        <end position="1381"/>
    </location>
</feature>
<dbReference type="PANTHER" id="PTHR11439">
    <property type="entry name" value="GAG-POL-RELATED RETROTRANSPOSON"/>
    <property type="match status" value="1"/>
</dbReference>
<dbReference type="PANTHER" id="PTHR11439:SF461">
    <property type="entry name" value="OS10G0432200 PROTEIN"/>
    <property type="match status" value="1"/>
</dbReference>
<evidence type="ECO:0000313" key="6">
    <source>
        <dbReference type="EMBL" id="SPD09065.1"/>
    </source>
</evidence>
<dbReference type="InterPro" id="IPR036691">
    <property type="entry name" value="Endo/exonu/phosph_ase_sf"/>
</dbReference>
<feature type="domain" description="Endonuclease/exonuclease/phosphatase" evidence="3">
    <location>
        <begin position="527"/>
        <end position="700"/>
    </location>
</feature>